<organism evidence="2 3">
    <name type="scientific">Anisodus tanguticus</name>
    <dbReference type="NCBI Taxonomy" id="243964"/>
    <lineage>
        <taxon>Eukaryota</taxon>
        <taxon>Viridiplantae</taxon>
        <taxon>Streptophyta</taxon>
        <taxon>Embryophyta</taxon>
        <taxon>Tracheophyta</taxon>
        <taxon>Spermatophyta</taxon>
        <taxon>Magnoliopsida</taxon>
        <taxon>eudicotyledons</taxon>
        <taxon>Gunneridae</taxon>
        <taxon>Pentapetalae</taxon>
        <taxon>asterids</taxon>
        <taxon>lamiids</taxon>
        <taxon>Solanales</taxon>
        <taxon>Solanaceae</taxon>
        <taxon>Solanoideae</taxon>
        <taxon>Hyoscyameae</taxon>
        <taxon>Anisodus</taxon>
    </lineage>
</organism>
<feature type="compositionally biased region" description="Polar residues" evidence="1">
    <location>
        <begin position="153"/>
        <end position="194"/>
    </location>
</feature>
<gene>
    <name evidence="2" type="ORF">RND71_038622</name>
</gene>
<proteinExistence type="predicted"/>
<reference evidence="2" key="1">
    <citation type="submission" date="2023-12" db="EMBL/GenBank/DDBJ databases">
        <title>Genome assembly of Anisodus tanguticus.</title>
        <authorList>
            <person name="Wang Y.-J."/>
        </authorList>
    </citation>
    <scope>NUCLEOTIDE SEQUENCE</scope>
    <source>
        <strain evidence="2">KB-2021</strain>
        <tissue evidence="2">Leaf</tissue>
    </source>
</reference>
<sequence length="194" mass="20528">MAAASSMPKTGALPNIVNGSSSGYYFAYRSTALMSASMPSNTALDTMRFSNPSSIPSTSKRKGVKDVSAAPIIAKRSRKHLITSHLKVNLFEVGLLSLHVKCPQYFDIILSYFLADTSTDAQPTSSAKHNNVVNSSAVQLSDPATASDRIPVQGSNVAKSLFNQPIQSPPTNSSGPKTPPRATSSQTDKSISPL</sequence>
<accession>A0AAE1UX73</accession>
<dbReference type="EMBL" id="JAVYJV010000021">
    <property type="protein sequence ID" value="KAK4342806.1"/>
    <property type="molecule type" value="Genomic_DNA"/>
</dbReference>
<evidence type="ECO:0000256" key="1">
    <source>
        <dbReference type="SAM" id="MobiDB-lite"/>
    </source>
</evidence>
<keyword evidence="3" id="KW-1185">Reference proteome</keyword>
<comment type="caution">
    <text evidence="2">The sequence shown here is derived from an EMBL/GenBank/DDBJ whole genome shotgun (WGS) entry which is preliminary data.</text>
</comment>
<evidence type="ECO:0000313" key="2">
    <source>
        <dbReference type="EMBL" id="KAK4342806.1"/>
    </source>
</evidence>
<dbReference type="Proteomes" id="UP001291623">
    <property type="component" value="Unassembled WGS sequence"/>
</dbReference>
<dbReference type="PANTHER" id="PTHR35117:SF1">
    <property type="entry name" value="MYOSIN-M HEAVY PROTEIN"/>
    <property type="match status" value="1"/>
</dbReference>
<feature type="region of interest" description="Disordered" evidence="1">
    <location>
        <begin position="139"/>
        <end position="194"/>
    </location>
</feature>
<protein>
    <submittedName>
        <fullName evidence="2">Uncharacterized protein</fullName>
    </submittedName>
</protein>
<evidence type="ECO:0000313" key="3">
    <source>
        <dbReference type="Proteomes" id="UP001291623"/>
    </source>
</evidence>
<dbReference type="AlphaFoldDB" id="A0AAE1UX73"/>
<name>A0AAE1UX73_9SOLA</name>
<dbReference type="PANTHER" id="PTHR35117">
    <property type="entry name" value="MYOSIN-M HEAVY PROTEIN"/>
    <property type="match status" value="1"/>
</dbReference>